<dbReference type="GO" id="GO:0006310">
    <property type="term" value="P:DNA recombination"/>
    <property type="evidence" value="ECO:0007669"/>
    <property type="project" value="UniProtKB-KW"/>
</dbReference>
<dbReference type="Pfam" id="PF00589">
    <property type="entry name" value="Phage_integrase"/>
    <property type="match status" value="1"/>
</dbReference>
<dbReference type="InterPro" id="IPR044068">
    <property type="entry name" value="CB"/>
</dbReference>
<sequence>MKDKVFPKLPDQDDFLMDLQNSNYSPLTIHNYARDLCIFAVFLNFRGVEFKDVSKKDISMYKGYLKAGEHLKDLDRIRKEFVKNAGIQAISGAKAASDDLSDDTDMGAMNTPSKAPVFEVSFLESLYNRVYGSLGIFERPMNTNARKKSGLDVNSINRMLSSVRSYLKFRVKWDLEIPLPADAVDMMKGEKRVKKVASLQDLTALIESPLEFESDERVAIRNRCMLEMLFASGMRISELINLDLENINVEGKMYIIGKGKKERSVYLTQRSLDWLNKYLSVRLKYAFTNKDTEEQPGVLDKLMADVNTERETSGDELNLEIFDKGNRKYISLVESYRQTGFLEKFDSPALFIPFSGGRYGKEDMRISTNYFQEKIAEYRRKLGIQIPTSAHSLRHGFATYLAEQGASPVALQALLGHESLNTTTKYVHASEKFAEETVRKNHPLK</sequence>
<dbReference type="PROSITE" id="PS51900">
    <property type="entry name" value="CB"/>
    <property type="match status" value="1"/>
</dbReference>
<dbReference type="InterPro" id="IPR050090">
    <property type="entry name" value="Tyrosine_recombinase_XerCD"/>
</dbReference>
<comment type="caution">
    <text evidence="6">The sequence shown here is derived from an EMBL/GenBank/DDBJ whole genome shotgun (WGS) entry which is preliminary data.</text>
</comment>
<dbReference type="Gene3D" id="1.10.150.130">
    <property type="match status" value="1"/>
</dbReference>
<gene>
    <name evidence="6" type="ORF">UR96_C0007G0008</name>
</gene>
<keyword evidence="1 3" id="KW-0238">DNA-binding</keyword>
<dbReference type="GO" id="GO:0015074">
    <property type="term" value="P:DNA integration"/>
    <property type="evidence" value="ECO:0007669"/>
    <property type="project" value="InterPro"/>
</dbReference>
<proteinExistence type="predicted"/>
<protein>
    <submittedName>
        <fullName evidence="6">Tyrosine recombinase XerD</fullName>
    </submittedName>
</protein>
<organism evidence="6 7">
    <name type="scientific">candidate division WS6 bacterium GW2011_GWC1_36_11</name>
    <dbReference type="NCBI Taxonomy" id="1619090"/>
    <lineage>
        <taxon>Bacteria</taxon>
        <taxon>Candidatus Dojkabacteria</taxon>
    </lineage>
</organism>
<evidence type="ECO:0000259" key="4">
    <source>
        <dbReference type="PROSITE" id="PS51898"/>
    </source>
</evidence>
<dbReference type="Proteomes" id="UP000034140">
    <property type="component" value="Unassembled WGS sequence"/>
</dbReference>
<dbReference type="PROSITE" id="PS51898">
    <property type="entry name" value="TYR_RECOMBINASE"/>
    <property type="match status" value="1"/>
</dbReference>
<dbReference type="Gene3D" id="1.10.443.10">
    <property type="entry name" value="Intergrase catalytic core"/>
    <property type="match status" value="1"/>
</dbReference>
<dbReference type="PANTHER" id="PTHR30349:SF81">
    <property type="entry name" value="TYROSINE RECOMBINASE XERC"/>
    <property type="match status" value="1"/>
</dbReference>
<evidence type="ECO:0000256" key="1">
    <source>
        <dbReference type="ARBA" id="ARBA00023125"/>
    </source>
</evidence>
<dbReference type="InterPro" id="IPR010998">
    <property type="entry name" value="Integrase_recombinase_N"/>
</dbReference>
<dbReference type="InterPro" id="IPR013762">
    <property type="entry name" value="Integrase-like_cat_sf"/>
</dbReference>
<evidence type="ECO:0000313" key="6">
    <source>
        <dbReference type="EMBL" id="KKP92684.1"/>
    </source>
</evidence>
<dbReference type="EMBL" id="LBRE01000007">
    <property type="protein sequence ID" value="KKP92684.1"/>
    <property type="molecule type" value="Genomic_DNA"/>
</dbReference>
<dbReference type="SUPFAM" id="SSF56349">
    <property type="entry name" value="DNA breaking-rejoining enzymes"/>
    <property type="match status" value="1"/>
</dbReference>
<evidence type="ECO:0000256" key="2">
    <source>
        <dbReference type="ARBA" id="ARBA00023172"/>
    </source>
</evidence>
<feature type="domain" description="Tyr recombinase" evidence="4">
    <location>
        <begin position="192"/>
        <end position="439"/>
    </location>
</feature>
<evidence type="ECO:0000313" key="7">
    <source>
        <dbReference type="Proteomes" id="UP000034140"/>
    </source>
</evidence>
<dbReference type="InterPro" id="IPR011010">
    <property type="entry name" value="DNA_brk_join_enz"/>
</dbReference>
<evidence type="ECO:0000256" key="3">
    <source>
        <dbReference type="PROSITE-ProRule" id="PRU01248"/>
    </source>
</evidence>
<dbReference type="InterPro" id="IPR002104">
    <property type="entry name" value="Integrase_catalytic"/>
</dbReference>
<dbReference type="PANTHER" id="PTHR30349">
    <property type="entry name" value="PHAGE INTEGRASE-RELATED"/>
    <property type="match status" value="1"/>
</dbReference>
<name>A0A0G0DEH2_9BACT</name>
<dbReference type="GO" id="GO:0003677">
    <property type="term" value="F:DNA binding"/>
    <property type="evidence" value="ECO:0007669"/>
    <property type="project" value="UniProtKB-UniRule"/>
</dbReference>
<dbReference type="AlphaFoldDB" id="A0A0G0DEH2"/>
<evidence type="ECO:0000259" key="5">
    <source>
        <dbReference type="PROSITE" id="PS51900"/>
    </source>
</evidence>
<accession>A0A0G0DEH2</accession>
<reference evidence="6 7" key="1">
    <citation type="journal article" date="2015" name="Nature">
        <title>rRNA introns, odd ribosomes, and small enigmatic genomes across a large radiation of phyla.</title>
        <authorList>
            <person name="Brown C.T."/>
            <person name="Hug L.A."/>
            <person name="Thomas B.C."/>
            <person name="Sharon I."/>
            <person name="Castelle C.J."/>
            <person name="Singh A."/>
            <person name="Wilkins M.J."/>
            <person name="Williams K.H."/>
            <person name="Banfield J.F."/>
        </authorList>
    </citation>
    <scope>NUCLEOTIDE SEQUENCE [LARGE SCALE GENOMIC DNA]</scope>
</reference>
<keyword evidence="2" id="KW-0233">DNA recombination</keyword>
<feature type="domain" description="Core-binding (CB)" evidence="5">
    <location>
        <begin position="10"/>
        <end position="171"/>
    </location>
</feature>